<gene>
    <name evidence="1" type="ORF">LKD71_02475</name>
</gene>
<organism evidence="1 2">
    <name type="scientific">Fusicatenibacter faecihominis</name>
    <dbReference type="NCBI Taxonomy" id="2881276"/>
    <lineage>
        <taxon>Bacteria</taxon>
        <taxon>Bacillati</taxon>
        <taxon>Bacillota</taxon>
        <taxon>Clostridia</taxon>
        <taxon>Lachnospirales</taxon>
        <taxon>Lachnospiraceae</taxon>
        <taxon>Fusicatenibacter</taxon>
    </lineage>
</organism>
<dbReference type="EMBL" id="JAJEPR010000003">
    <property type="protein sequence ID" value="MCC2188698.1"/>
    <property type="molecule type" value="Genomic_DNA"/>
</dbReference>
<dbReference type="Proteomes" id="UP001197875">
    <property type="component" value="Unassembled WGS sequence"/>
</dbReference>
<sequence>MKCGHLTECVESQINGEKVKTCVNNIKNCIASSDKRSNVKCEERKKKYILENTNKNHVILYKMDGGIISLDKSVDAGLCKCDYLFVLNAAARDAVLVELKGVDVAHSLKQINGTLEQFKDFFKTTAHVYGRVVVTSSTPNLKASPSYVNLRKKLEKEFQGNLKIAEKQLTEKDVDLAEN</sequence>
<comment type="caution">
    <text evidence="1">The sequence shown here is derived from an EMBL/GenBank/DDBJ whole genome shotgun (WGS) entry which is preliminary data.</text>
</comment>
<name>A0AAE3J4T2_9FIRM</name>
<proteinExistence type="predicted"/>
<dbReference type="AlphaFoldDB" id="A0AAE3J4T2"/>
<keyword evidence="2" id="KW-1185">Reference proteome</keyword>
<dbReference type="RefSeq" id="WP_227614208.1">
    <property type="nucleotide sequence ID" value="NZ_JAJEPR010000003.1"/>
</dbReference>
<accession>A0AAE3J4T2</accession>
<evidence type="ECO:0000313" key="1">
    <source>
        <dbReference type="EMBL" id="MCC2188698.1"/>
    </source>
</evidence>
<reference evidence="1 2" key="1">
    <citation type="submission" date="2021-10" db="EMBL/GenBank/DDBJ databases">
        <title>Anaerobic single-cell dispensing facilitates the cultivation of human gut bacteria.</title>
        <authorList>
            <person name="Afrizal A."/>
        </authorList>
    </citation>
    <scope>NUCLEOTIDE SEQUENCE [LARGE SCALE GENOMIC DNA]</scope>
    <source>
        <strain evidence="1 2">CLA-AA-H277</strain>
    </source>
</reference>
<protein>
    <submittedName>
        <fullName evidence="1">Uncharacterized protein</fullName>
    </submittedName>
</protein>
<evidence type="ECO:0000313" key="2">
    <source>
        <dbReference type="Proteomes" id="UP001197875"/>
    </source>
</evidence>